<sequence length="232" mass="25520">MKIPSSTRRNFTAGLLGSASFWMYGGHKVWADALQSESTQSYKPKYFNHEEWLFLNAACARIFPADAHGPDAALLGAPEFIDRQMDTPYGHGELWYMSGPFKEGAPNLGYQLSLPPRDLYRQAIAAANAYVRDHHQGQTFSQLAVPEQIALLKAFEQGKMALGAVPAHTFFEQLRQNTLEGVFSDPLYGGNKGLAGWTLLGFPGARADFMDWVNQKGAPYPFGPVSISGETA</sequence>
<protein>
    <submittedName>
        <fullName evidence="1">Gluconate 2-dehydrogenase subunit 3</fullName>
        <ecNumber evidence="1">1.1.99.3</ecNumber>
    </submittedName>
</protein>
<gene>
    <name evidence="1" type="ORF">GLS_c05040</name>
</gene>
<evidence type="ECO:0000313" key="1">
    <source>
        <dbReference type="EMBL" id="AHK70419.1"/>
    </source>
</evidence>
<dbReference type="RefSeq" id="WP_052327423.1">
    <property type="nucleotide sequence ID" value="NZ_CP004373.1"/>
</dbReference>
<dbReference type="GeneID" id="56904750"/>
<name>A0A067Z2G7_GLUOY</name>
<proteinExistence type="predicted"/>
<reference evidence="1 2" key="1">
    <citation type="journal article" date="2015" name="Appl. Microbiol. Biotechnol.">
        <title>The consequence of an additional NADH dehydrogenase paralog on the growth of Gluconobacter oxydans DSM3504.</title>
        <authorList>
            <person name="Kostner D."/>
            <person name="Luchterhand B."/>
            <person name="Junker A."/>
            <person name="Volland S."/>
            <person name="Daniel R."/>
            <person name="Buchs J."/>
            <person name="Liebl W."/>
            <person name="Ehrenreich A."/>
        </authorList>
    </citation>
    <scope>NUCLEOTIDE SEQUENCE [LARGE SCALE GENOMIC DNA]</scope>
    <source>
        <strain evidence="1">DSM 3504</strain>
    </source>
</reference>
<dbReference type="EC" id="1.1.99.3" evidence="1"/>
<dbReference type="AlphaFoldDB" id="A0A067Z2G7"/>
<dbReference type="Pfam" id="PF13618">
    <property type="entry name" value="Gluconate_2-dh3"/>
    <property type="match status" value="1"/>
</dbReference>
<accession>A0A067Z2G7</accession>
<dbReference type="HOGENOM" id="CLU_065508_0_0_5"/>
<dbReference type="Proteomes" id="UP000031656">
    <property type="component" value="Chromosome"/>
</dbReference>
<evidence type="ECO:0000313" key="2">
    <source>
        <dbReference type="Proteomes" id="UP000031656"/>
    </source>
</evidence>
<dbReference type="InterPro" id="IPR027056">
    <property type="entry name" value="Gluconate_2DH_su3"/>
</dbReference>
<dbReference type="GO" id="GO:0033717">
    <property type="term" value="F:gluconate 2-dehydrogenase (acceptor) activity"/>
    <property type="evidence" value="ECO:0007669"/>
    <property type="project" value="UniProtKB-EC"/>
</dbReference>
<dbReference type="EMBL" id="CP004373">
    <property type="protein sequence ID" value="AHK70419.1"/>
    <property type="molecule type" value="Genomic_DNA"/>
</dbReference>
<organism evidence="1 2">
    <name type="scientific">Gluconobacter oxydans DSM 3504</name>
    <dbReference type="NCBI Taxonomy" id="1288313"/>
    <lineage>
        <taxon>Bacteria</taxon>
        <taxon>Pseudomonadati</taxon>
        <taxon>Pseudomonadota</taxon>
        <taxon>Alphaproteobacteria</taxon>
        <taxon>Acetobacterales</taxon>
        <taxon>Acetobacteraceae</taxon>
        <taxon>Gluconobacter</taxon>
    </lineage>
</organism>
<dbReference type="KEGG" id="goy:GLS_c05040"/>
<keyword evidence="1" id="KW-0560">Oxidoreductase</keyword>